<dbReference type="SUPFAM" id="SSF52540">
    <property type="entry name" value="P-loop containing nucleoside triphosphate hydrolases"/>
    <property type="match status" value="1"/>
</dbReference>
<evidence type="ECO:0000256" key="3">
    <source>
        <dbReference type="ARBA" id="ARBA00029381"/>
    </source>
</evidence>
<comment type="function">
    <text evidence="3">Probable GTP-binding protein involved in generating and maintaining the structure of the tubular endoplasmic reticulum network.</text>
</comment>
<sequence>MAMISTTRRERRRAQPTAAVAPPPRLLALALLLGAAGLRGVNARGAATAAPLAGAPTMELVDASGKLASASEITSLLSGFGGKAMNVVGVLGSKGSGKSTLLNQAFGTSFSVGGPLSQGAPTGVSAAKCDGVLLLDCDGLEEGADPTAISKGTTAGQATAFSAALSDVVLMNLWRSDLGRSVASNVRTIKTLFSEKLQEIAAAGLTGDLEEVDSSAAAAFRPTPVVVAVHDCDPGADTDALEWAVMEEMLAVWREVDHPSGATLQECFDIQVLAIPHPRYHAVAYATAIEALKQKLQTMEASTATAGFRDRVTRAWQAVRDAGATMIPAKSEMVALYKVDSAYGEVMGSADMQLKSWRQTVGAGRVVGDFGERSTKLYRSSVKAFDTKTVRFSTSATRATKRAALLSTMETGIKELYARQLSMLCARALKSYKAALVKLLGDDVLNEESEANVLRQTLFSFEADATSLVPDMFSLGFEDEYEELEADLQEFSEKFADSPAAQAKAVQKVDTKVQKPKGERSVGFGLGLVGMVRQEGYGNLQGFTGYRAGPHTITMGYANDASLPDASGGAAGKVPLLRLQPKLNVDIDL</sequence>
<dbReference type="InterPro" id="IPR008803">
    <property type="entry name" value="RHD3/Sey1"/>
</dbReference>
<dbReference type="eggNOG" id="KOG2203">
    <property type="taxonomic scope" value="Eukaryota"/>
</dbReference>
<dbReference type="OrthoDB" id="192158at2759"/>
<dbReference type="GO" id="GO:0016320">
    <property type="term" value="P:endoplasmic reticulum membrane fusion"/>
    <property type="evidence" value="ECO:0007669"/>
    <property type="project" value="TreeGrafter"/>
</dbReference>
<dbReference type="PANTHER" id="PTHR45923:SF2">
    <property type="entry name" value="PROTEIN SEY1"/>
    <property type="match status" value="1"/>
</dbReference>
<evidence type="ECO:0000256" key="2">
    <source>
        <dbReference type="ARBA" id="ARBA00022989"/>
    </source>
</evidence>
<dbReference type="InParanoid" id="D8LTX2"/>
<keyword evidence="1" id="KW-0812">Transmembrane</keyword>
<keyword evidence="6" id="KW-1185">Reference proteome</keyword>
<dbReference type="Pfam" id="PF20428">
    <property type="entry name" value="Sey1_3HB"/>
    <property type="match status" value="1"/>
</dbReference>
<dbReference type="GO" id="GO:0003924">
    <property type="term" value="F:GTPase activity"/>
    <property type="evidence" value="ECO:0007669"/>
    <property type="project" value="TreeGrafter"/>
</dbReference>
<dbReference type="Pfam" id="PF05879">
    <property type="entry name" value="RHD3_GTPase"/>
    <property type="match status" value="1"/>
</dbReference>
<evidence type="ECO:0000259" key="4">
    <source>
        <dbReference type="Pfam" id="PF20428"/>
    </source>
</evidence>
<evidence type="ECO:0000313" key="5">
    <source>
        <dbReference type="EMBL" id="CBN75362.1"/>
    </source>
</evidence>
<dbReference type="Gene3D" id="3.40.50.300">
    <property type="entry name" value="P-loop containing nucleotide triphosphate hydrolases"/>
    <property type="match status" value="1"/>
</dbReference>
<dbReference type="OMA" id="NELCEDA"/>
<evidence type="ECO:0000256" key="1">
    <source>
        <dbReference type="ARBA" id="ARBA00022692"/>
    </source>
</evidence>
<dbReference type="EMBL" id="FN649138">
    <property type="protein sequence ID" value="CBN75362.1"/>
    <property type="molecule type" value="Genomic_DNA"/>
</dbReference>
<feature type="domain" description="Sey1/RHD3-like three-helix bundle" evidence="4">
    <location>
        <begin position="369"/>
        <end position="513"/>
    </location>
</feature>
<dbReference type="STRING" id="2880.D8LTX2"/>
<dbReference type="Proteomes" id="UP000002630">
    <property type="component" value="Linkage Group LG26"/>
</dbReference>
<dbReference type="AlphaFoldDB" id="D8LTX2"/>
<protein>
    <submittedName>
        <fullName evidence="5">RHD3a, RHD3/Sey1 family GTPase involved in the ER-to-Golgi traffic</fullName>
    </submittedName>
</protein>
<organism evidence="5 6">
    <name type="scientific">Ectocarpus siliculosus</name>
    <name type="common">Brown alga</name>
    <name type="synonym">Conferva siliculosa</name>
    <dbReference type="NCBI Taxonomy" id="2880"/>
    <lineage>
        <taxon>Eukaryota</taxon>
        <taxon>Sar</taxon>
        <taxon>Stramenopiles</taxon>
        <taxon>Ochrophyta</taxon>
        <taxon>PX clade</taxon>
        <taxon>Phaeophyceae</taxon>
        <taxon>Ectocarpales</taxon>
        <taxon>Ectocarpaceae</taxon>
        <taxon>Ectocarpus</taxon>
    </lineage>
</organism>
<dbReference type="InterPro" id="IPR046758">
    <property type="entry name" value="Sey1/RHD3-like_3HB"/>
</dbReference>
<keyword evidence="2" id="KW-1133">Transmembrane helix</keyword>
<name>D8LTX2_ECTSI</name>
<gene>
    <name evidence="5" type="primary">RHD3a</name>
    <name evidence="5" type="ORF">Esi_0090_0039</name>
</gene>
<keyword evidence="2" id="KW-0472">Membrane</keyword>
<dbReference type="EMBL" id="FN649751">
    <property type="protein sequence ID" value="CBN75362.1"/>
    <property type="molecule type" value="Genomic_DNA"/>
</dbReference>
<dbReference type="PANTHER" id="PTHR45923">
    <property type="entry name" value="PROTEIN SEY1"/>
    <property type="match status" value="1"/>
</dbReference>
<proteinExistence type="predicted"/>
<accession>D8LTX2</accession>
<reference evidence="5 6" key="1">
    <citation type="journal article" date="2010" name="Nature">
        <title>The Ectocarpus genome and the independent evolution of multicellularity in brown algae.</title>
        <authorList>
            <person name="Cock J.M."/>
            <person name="Sterck L."/>
            <person name="Rouze P."/>
            <person name="Scornet D."/>
            <person name="Allen A.E."/>
            <person name="Amoutzias G."/>
            <person name="Anthouard V."/>
            <person name="Artiguenave F."/>
            <person name="Aury J.M."/>
            <person name="Badger J.H."/>
            <person name="Beszteri B."/>
            <person name="Billiau K."/>
            <person name="Bonnet E."/>
            <person name="Bothwell J.H."/>
            <person name="Bowler C."/>
            <person name="Boyen C."/>
            <person name="Brownlee C."/>
            <person name="Carrano C.J."/>
            <person name="Charrier B."/>
            <person name="Cho G.Y."/>
            <person name="Coelho S.M."/>
            <person name="Collen J."/>
            <person name="Corre E."/>
            <person name="Da Silva C."/>
            <person name="Delage L."/>
            <person name="Delaroque N."/>
            <person name="Dittami S.M."/>
            <person name="Doulbeau S."/>
            <person name="Elias M."/>
            <person name="Farnham G."/>
            <person name="Gachon C.M."/>
            <person name="Gschloessl B."/>
            <person name="Heesch S."/>
            <person name="Jabbari K."/>
            <person name="Jubin C."/>
            <person name="Kawai H."/>
            <person name="Kimura K."/>
            <person name="Kloareg B."/>
            <person name="Kupper F.C."/>
            <person name="Lang D."/>
            <person name="Le Bail A."/>
            <person name="Leblanc C."/>
            <person name="Lerouge P."/>
            <person name="Lohr M."/>
            <person name="Lopez P.J."/>
            <person name="Martens C."/>
            <person name="Maumus F."/>
            <person name="Michel G."/>
            <person name="Miranda-Saavedra D."/>
            <person name="Morales J."/>
            <person name="Moreau H."/>
            <person name="Motomura T."/>
            <person name="Nagasato C."/>
            <person name="Napoli C.A."/>
            <person name="Nelson D.R."/>
            <person name="Nyvall-Collen P."/>
            <person name="Peters A.F."/>
            <person name="Pommier C."/>
            <person name="Potin P."/>
            <person name="Poulain J."/>
            <person name="Quesneville H."/>
            <person name="Read B."/>
            <person name="Rensing S.A."/>
            <person name="Ritter A."/>
            <person name="Rousvoal S."/>
            <person name="Samanta M."/>
            <person name="Samson G."/>
            <person name="Schroeder D.C."/>
            <person name="Segurens B."/>
            <person name="Strittmatter M."/>
            <person name="Tonon T."/>
            <person name="Tregear J.W."/>
            <person name="Valentin K."/>
            <person name="von Dassow P."/>
            <person name="Yamagishi T."/>
            <person name="Van de Peer Y."/>
            <person name="Wincker P."/>
        </authorList>
    </citation>
    <scope>NUCLEOTIDE SEQUENCE [LARGE SCALE GENOMIC DNA]</scope>
    <source>
        <strain evidence="6">Ec32 / CCAP1310/4</strain>
    </source>
</reference>
<dbReference type="GO" id="GO:0005783">
    <property type="term" value="C:endoplasmic reticulum"/>
    <property type="evidence" value="ECO:0007669"/>
    <property type="project" value="TreeGrafter"/>
</dbReference>
<evidence type="ECO:0000313" key="6">
    <source>
        <dbReference type="Proteomes" id="UP000002630"/>
    </source>
</evidence>
<dbReference type="InterPro" id="IPR027417">
    <property type="entry name" value="P-loop_NTPase"/>
</dbReference>